<keyword evidence="6" id="KW-0138">CF(0)</keyword>
<evidence type="ECO:0000256" key="4">
    <source>
        <dbReference type="ARBA" id="ARBA00022448"/>
    </source>
</evidence>
<evidence type="ECO:0000256" key="6">
    <source>
        <dbReference type="ARBA" id="ARBA00022547"/>
    </source>
</evidence>
<evidence type="ECO:0000256" key="9">
    <source>
        <dbReference type="ARBA" id="ARBA00022989"/>
    </source>
</evidence>
<keyword evidence="8" id="KW-0375">Hydrogen ion transport</keyword>
<evidence type="ECO:0000256" key="14">
    <source>
        <dbReference type="SAM" id="Coils"/>
    </source>
</evidence>
<dbReference type="Pfam" id="PF00430">
    <property type="entry name" value="ATP-synt_B"/>
    <property type="match status" value="1"/>
</dbReference>
<evidence type="ECO:0000256" key="1">
    <source>
        <dbReference type="ARBA" id="ARBA00004167"/>
    </source>
</evidence>
<dbReference type="GO" id="GO:0015986">
    <property type="term" value="P:proton motive force-driven ATP synthesis"/>
    <property type="evidence" value="ECO:0007669"/>
    <property type="project" value="InterPro"/>
</dbReference>
<protein>
    <recommendedName>
        <fullName evidence="17">ATP synthase F0 sector subunit b</fullName>
    </recommendedName>
</protein>
<evidence type="ECO:0000256" key="10">
    <source>
        <dbReference type="ARBA" id="ARBA00023065"/>
    </source>
</evidence>
<dbReference type="PANTHER" id="PTHR33445">
    <property type="entry name" value="ATP SYNTHASE SUBUNIT B', CHLOROPLASTIC"/>
    <property type="match status" value="1"/>
</dbReference>
<evidence type="ECO:0000313" key="16">
    <source>
        <dbReference type="EMBL" id="VAX42312.1"/>
    </source>
</evidence>
<keyword evidence="12" id="KW-0066">ATP synthesis</keyword>
<dbReference type="InterPro" id="IPR002146">
    <property type="entry name" value="ATP_synth_b/b'su_bac/chlpt"/>
</dbReference>
<dbReference type="InterPro" id="IPR005864">
    <property type="entry name" value="ATP_synth_F0_bsu_bac"/>
</dbReference>
<dbReference type="CDD" id="cd06503">
    <property type="entry name" value="ATP-synt_Fo_b"/>
    <property type="match status" value="1"/>
</dbReference>
<keyword evidence="10" id="KW-0406">Ion transport</keyword>
<dbReference type="GO" id="GO:0045259">
    <property type="term" value="C:proton-transporting ATP synthase complex"/>
    <property type="evidence" value="ECO:0007669"/>
    <property type="project" value="UniProtKB-KW"/>
</dbReference>
<dbReference type="AlphaFoldDB" id="A0A3B1DNG5"/>
<dbReference type="NCBIfam" id="TIGR01144">
    <property type="entry name" value="ATP_synt_b"/>
    <property type="match status" value="1"/>
</dbReference>
<evidence type="ECO:0000256" key="13">
    <source>
        <dbReference type="ARBA" id="ARBA00025198"/>
    </source>
</evidence>
<keyword evidence="14" id="KW-0175">Coiled coil</keyword>
<keyword evidence="9 15" id="KW-1133">Transmembrane helix</keyword>
<reference evidence="16" key="1">
    <citation type="submission" date="2018-06" db="EMBL/GenBank/DDBJ databases">
        <authorList>
            <person name="Zhirakovskaya E."/>
        </authorList>
    </citation>
    <scope>NUCLEOTIDE SEQUENCE</scope>
</reference>
<comment type="function">
    <text evidence="13">F(1)F(0) ATP synthase produces ATP from ADP in the presence of a proton or sodium gradient. F-type ATPases consist of two structural domains, F(1) containing the extramembraneous catalytic core and F(0) containing the membrane proton channel, linked together by a central stalk and a peripheral stalk. During catalysis, ATP synthesis in the catalytic domain of F(1) is coupled via a rotary mechanism of the central stalk subunits to proton translocation.</text>
</comment>
<sequence length="208" mass="22292">MSRDDLLLKLSAGVALTAPAHLVFGAGGDTAAEGTHAKEEVGAIPTVKQGIATGITAVLVFSLVFAALYLKVWPTITKGLDERAAKIHDEIEAAAAARKQAAEALESYQQNLAEARAEAQKMLDDARVQQQKLAADLKAKADIELNDMRDKARHDIDLAKRAALNEIYADAATMATQIASKILAREVSPADHQRLVEESLRELQTASN</sequence>
<feature type="transmembrane region" description="Helical" evidence="15">
    <location>
        <begin position="49"/>
        <end position="70"/>
    </location>
</feature>
<dbReference type="PANTHER" id="PTHR33445:SF1">
    <property type="entry name" value="ATP SYNTHASE SUBUNIT B"/>
    <property type="match status" value="1"/>
</dbReference>
<evidence type="ECO:0000256" key="11">
    <source>
        <dbReference type="ARBA" id="ARBA00023136"/>
    </source>
</evidence>
<keyword evidence="7 15" id="KW-0812">Transmembrane</keyword>
<proteinExistence type="inferred from homology"/>
<keyword evidence="4" id="KW-0813">Transport</keyword>
<evidence type="ECO:0000256" key="5">
    <source>
        <dbReference type="ARBA" id="ARBA00022475"/>
    </source>
</evidence>
<evidence type="ECO:0000256" key="15">
    <source>
        <dbReference type="SAM" id="Phobius"/>
    </source>
</evidence>
<dbReference type="EMBL" id="UOGK01000676">
    <property type="protein sequence ID" value="VAX42312.1"/>
    <property type="molecule type" value="Genomic_DNA"/>
</dbReference>
<comment type="subcellular location">
    <subcellularLocation>
        <location evidence="2">Endomembrane system</location>
    </subcellularLocation>
    <subcellularLocation>
        <location evidence="1">Membrane</location>
        <topology evidence="1">Single-pass membrane protein</topology>
    </subcellularLocation>
</comment>
<dbReference type="Gene3D" id="6.10.250.1580">
    <property type="match status" value="1"/>
</dbReference>
<dbReference type="HAMAP" id="MF_01398">
    <property type="entry name" value="ATP_synth_b_bprime"/>
    <property type="match status" value="1"/>
</dbReference>
<evidence type="ECO:0008006" key="17">
    <source>
        <dbReference type="Google" id="ProtNLM"/>
    </source>
</evidence>
<evidence type="ECO:0000256" key="12">
    <source>
        <dbReference type="ARBA" id="ARBA00023310"/>
    </source>
</evidence>
<evidence type="ECO:0000256" key="2">
    <source>
        <dbReference type="ARBA" id="ARBA00004308"/>
    </source>
</evidence>
<keyword evidence="11 15" id="KW-0472">Membrane</keyword>
<name>A0A3B1DNG5_9ZZZZ</name>
<dbReference type="InterPro" id="IPR028987">
    <property type="entry name" value="ATP_synth_B-like_membr_sf"/>
</dbReference>
<gene>
    <name evidence="16" type="ORF">MNBD_PLANCTO03-1716</name>
</gene>
<evidence type="ECO:0000256" key="3">
    <source>
        <dbReference type="ARBA" id="ARBA00005513"/>
    </source>
</evidence>
<accession>A0A3B1DNG5</accession>
<keyword evidence="5" id="KW-1003">Cell membrane</keyword>
<comment type="similarity">
    <text evidence="3">Belongs to the ATPase B chain family.</text>
</comment>
<dbReference type="SUPFAM" id="SSF81573">
    <property type="entry name" value="F1F0 ATP synthase subunit B, membrane domain"/>
    <property type="match status" value="1"/>
</dbReference>
<dbReference type="InterPro" id="IPR050059">
    <property type="entry name" value="ATP_synthase_B_chain"/>
</dbReference>
<dbReference type="GO" id="GO:0012505">
    <property type="term" value="C:endomembrane system"/>
    <property type="evidence" value="ECO:0007669"/>
    <property type="project" value="UniProtKB-SubCell"/>
</dbReference>
<feature type="coiled-coil region" evidence="14">
    <location>
        <begin position="91"/>
        <end position="136"/>
    </location>
</feature>
<dbReference type="GO" id="GO:0046961">
    <property type="term" value="F:proton-transporting ATPase activity, rotational mechanism"/>
    <property type="evidence" value="ECO:0007669"/>
    <property type="project" value="TreeGrafter"/>
</dbReference>
<evidence type="ECO:0000256" key="7">
    <source>
        <dbReference type="ARBA" id="ARBA00022692"/>
    </source>
</evidence>
<organism evidence="16">
    <name type="scientific">hydrothermal vent metagenome</name>
    <dbReference type="NCBI Taxonomy" id="652676"/>
    <lineage>
        <taxon>unclassified sequences</taxon>
        <taxon>metagenomes</taxon>
        <taxon>ecological metagenomes</taxon>
    </lineage>
</organism>
<evidence type="ECO:0000256" key="8">
    <source>
        <dbReference type="ARBA" id="ARBA00022781"/>
    </source>
</evidence>